<feature type="region of interest" description="Disordered" evidence="1">
    <location>
        <begin position="1"/>
        <end position="28"/>
    </location>
</feature>
<dbReference type="SUPFAM" id="SSF117070">
    <property type="entry name" value="LEA14-like"/>
    <property type="match status" value="1"/>
</dbReference>
<dbReference type="EMBL" id="KI964559">
    <property type="protein sequence ID" value="EUC36657.1"/>
    <property type="molecule type" value="Genomic_DNA"/>
</dbReference>
<keyword evidence="4" id="KW-1185">Reference proteome</keyword>
<keyword evidence="2" id="KW-1133">Transmembrane helix</keyword>
<dbReference type="RefSeq" id="XP_007709000.1">
    <property type="nucleotide sequence ID" value="XM_007710810.1"/>
</dbReference>
<dbReference type="STRING" id="930089.W6YB39"/>
<protein>
    <submittedName>
        <fullName evidence="3">Uncharacterized protein</fullName>
    </submittedName>
</protein>
<dbReference type="InterPro" id="IPR022185">
    <property type="entry name" value="DUF3712"/>
</dbReference>
<dbReference type="PANTHER" id="PTHR35895:SF1">
    <property type="entry name" value="LIPID-BINDING SERUM GLYCOPROTEIN C-TERMINAL DOMAIN-CONTAINING PROTEIN"/>
    <property type="match status" value="1"/>
</dbReference>
<evidence type="ECO:0000313" key="4">
    <source>
        <dbReference type="Proteomes" id="UP000053841"/>
    </source>
</evidence>
<dbReference type="Pfam" id="PF12505">
    <property type="entry name" value="DUF3712"/>
    <property type="match status" value="1"/>
</dbReference>
<evidence type="ECO:0000256" key="2">
    <source>
        <dbReference type="SAM" id="Phobius"/>
    </source>
</evidence>
<dbReference type="GeneID" id="19145342"/>
<keyword evidence="2" id="KW-0812">Transmembrane</keyword>
<dbReference type="AlphaFoldDB" id="W6YB39"/>
<reference evidence="3 4" key="1">
    <citation type="journal article" date="2013" name="PLoS Genet.">
        <title>Comparative genome structure, secondary metabolite, and effector coding capacity across Cochliobolus pathogens.</title>
        <authorList>
            <person name="Condon B.J."/>
            <person name="Leng Y."/>
            <person name="Wu D."/>
            <person name="Bushley K.E."/>
            <person name="Ohm R.A."/>
            <person name="Otillar R."/>
            <person name="Martin J."/>
            <person name="Schackwitz W."/>
            <person name="Grimwood J."/>
            <person name="MohdZainudin N."/>
            <person name="Xue C."/>
            <person name="Wang R."/>
            <person name="Manning V.A."/>
            <person name="Dhillon B."/>
            <person name="Tu Z.J."/>
            <person name="Steffenson B.J."/>
            <person name="Salamov A."/>
            <person name="Sun H."/>
            <person name="Lowry S."/>
            <person name="LaButti K."/>
            <person name="Han J."/>
            <person name="Copeland A."/>
            <person name="Lindquist E."/>
            <person name="Barry K."/>
            <person name="Schmutz J."/>
            <person name="Baker S.E."/>
            <person name="Ciuffetti L.M."/>
            <person name="Grigoriev I.V."/>
            <person name="Zhong S."/>
            <person name="Turgeon B.G."/>
        </authorList>
    </citation>
    <scope>NUCLEOTIDE SEQUENCE [LARGE SCALE GENOMIC DNA]</scope>
    <source>
        <strain evidence="3 4">26-R-13</strain>
    </source>
</reference>
<dbReference type="GO" id="GO:0000329">
    <property type="term" value="C:fungal-type vacuole membrane"/>
    <property type="evidence" value="ECO:0007669"/>
    <property type="project" value="InterPro"/>
</dbReference>
<dbReference type="Proteomes" id="UP000053841">
    <property type="component" value="Unassembled WGS sequence"/>
</dbReference>
<feature type="transmembrane region" description="Helical" evidence="2">
    <location>
        <begin position="47"/>
        <end position="71"/>
    </location>
</feature>
<evidence type="ECO:0000313" key="3">
    <source>
        <dbReference type="EMBL" id="EUC36657.1"/>
    </source>
</evidence>
<keyword evidence="2" id="KW-0472">Membrane</keyword>
<sequence length="354" mass="38420">MDDKGGSTRTDGVYTTPQNRGGVMNKLYPPGEKPGVKGRMKNHCRKFWWCDLLVFAIIVLIIVLPIIYVAIPKRAQREINASTIEVLSQEVTNPHSDSIHLKLDSVIRSDSSYHPKIDGFRAALSIAGQTPFLYIDIPEVKSEAETPVTVDQELKLANKDAFSNYTKLVLGSEEFSIHLDGKTNIHLSGLPTMDVNYNKIVTMKGLNRLAGLNITDVSILSGDKLLADKSNLIAQVSIPNPSVMTLDLGNVTMNLGVDGKPIGYCLIPNVLLKPGPNTFPLQSHVDQLSILGLIQSKYKNAVLPLQISGNSSVRNGEHLVYYEDAIKSNVINLDLNVGPALAAVGINVTSLGSG</sequence>
<dbReference type="OrthoDB" id="10039566at2759"/>
<proteinExistence type="predicted"/>
<dbReference type="eggNOG" id="ENOG502S22Q">
    <property type="taxonomic scope" value="Eukaryota"/>
</dbReference>
<gene>
    <name evidence="3" type="ORF">COCCADRAFT_2311</name>
</gene>
<dbReference type="InterPro" id="IPR046368">
    <property type="entry name" value="Tag1"/>
</dbReference>
<dbReference type="KEGG" id="bze:COCCADRAFT_2311"/>
<name>W6YB39_COCC2</name>
<evidence type="ECO:0000256" key="1">
    <source>
        <dbReference type="SAM" id="MobiDB-lite"/>
    </source>
</evidence>
<accession>W6YB39</accession>
<organism evidence="3 4">
    <name type="scientific">Cochliobolus carbonum (strain 26-R-13)</name>
    <name type="common">Maize leaf spot fungus</name>
    <name type="synonym">Bipolaris zeicola</name>
    <dbReference type="NCBI Taxonomy" id="930089"/>
    <lineage>
        <taxon>Eukaryota</taxon>
        <taxon>Fungi</taxon>
        <taxon>Dikarya</taxon>
        <taxon>Ascomycota</taxon>
        <taxon>Pezizomycotina</taxon>
        <taxon>Dothideomycetes</taxon>
        <taxon>Pleosporomycetidae</taxon>
        <taxon>Pleosporales</taxon>
        <taxon>Pleosporineae</taxon>
        <taxon>Pleosporaceae</taxon>
        <taxon>Bipolaris</taxon>
    </lineage>
</organism>
<dbReference type="PANTHER" id="PTHR35895">
    <property type="entry name" value="CHROMOSOME 16, WHOLE GENOME SHOTGUN SEQUENCE"/>
    <property type="match status" value="1"/>
</dbReference>
<dbReference type="HOGENOM" id="CLU_035244_1_0_1"/>
<feature type="compositionally biased region" description="Polar residues" evidence="1">
    <location>
        <begin position="7"/>
        <end position="19"/>
    </location>
</feature>